<keyword evidence="3" id="KW-0808">Transferase</keyword>
<dbReference type="EMBL" id="QSFD01000004">
    <property type="protein sequence ID" value="RHA19120.1"/>
    <property type="molecule type" value="Genomic_DNA"/>
</dbReference>
<keyword evidence="3" id="KW-0012">Acyltransferase</keyword>
<comment type="caution">
    <text evidence="3">The sequence shown here is derived from an EMBL/GenBank/DDBJ whole genome shotgun (WGS) entry which is preliminary data.</text>
</comment>
<feature type="transmembrane region" description="Helical" evidence="1">
    <location>
        <begin position="170"/>
        <end position="189"/>
    </location>
</feature>
<name>A0A413R9P8_9FIRM</name>
<evidence type="ECO:0000313" key="4">
    <source>
        <dbReference type="Proteomes" id="UP000284779"/>
    </source>
</evidence>
<feature type="transmembrane region" description="Helical" evidence="1">
    <location>
        <begin position="63"/>
        <end position="87"/>
    </location>
</feature>
<accession>A0A413R9P8</accession>
<dbReference type="Pfam" id="PF01757">
    <property type="entry name" value="Acyl_transf_3"/>
    <property type="match status" value="1"/>
</dbReference>
<feature type="transmembrane region" description="Helical" evidence="1">
    <location>
        <begin position="195"/>
        <end position="214"/>
    </location>
</feature>
<keyword evidence="1" id="KW-0812">Transmembrane</keyword>
<dbReference type="AlphaFoldDB" id="A0A413R9P8"/>
<proteinExistence type="predicted"/>
<keyword evidence="4" id="KW-1185">Reference proteome</keyword>
<dbReference type="InterPro" id="IPR002656">
    <property type="entry name" value="Acyl_transf_3_dom"/>
</dbReference>
<feature type="transmembrane region" description="Helical" evidence="1">
    <location>
        <begin position="335"/>
        <end position="357"/>
    </location>
</feature>
<gene>
    <name evidence="3" type="ORF">DW944_05140</name>
</gene>
<feature type="transmembrane region" description="Helical" evidence="1">
    <location>
        <begin position="32"/>
        <end position="51"/>
    </location>
</feature>
<keyword evidence="1" id="KW-1133">Transmembrane helix</keyword>
<evidence type="ECO:0000256" key="1">
    <source>
        <dbReference type="SAM" id="Phobius"/>
    </source>
</evidence>
<feature type="transmembrane region" description="Helical" evidence="1">
    <location>
        <begin position="226"/>
        <end position="242"/>
    </location>
</feature>
<dbReference type="GO" id="GO:0016747">
    <property type="term" value="F:acyltransferase activity, transferring groups other than amino-acyl groups"/>
    <property type="evidence" value="ECO:0007669"/>
    <property type="project" value="InterPro"/>
</dbReference>
<feature type="domain" description="Acyltransferase 3" evidence="2">
    <location>
        <begin position="35"/>
        <end position="339"/>
    </location>
</feature>
<organism evidence="3 4">
    <name type="scientific">Eubacterium ventriosum</name>
    <dbReference type="NCBI Taxonomy" id="39496"/>
    <lineage>
        <taxon>Bacteria</taxon>
        <taxon>Bacillati</taxon>
        <taxon>Bacillota</taxon>
        <taxon>Clostridia</taxon>
        <taxon>Eubacteriales</taxon>
        <taxon>Eubacteriaceae</taxon>
        <taxon>Eubacterium</taxon>
    </lineage>
</organism>
<feature type="transmembrane region" description="Helical" evidence="1">
    <location>
        <begin position="137"/>
        <end position="163"/>
    </location>
</feature>
<evidence type="ECO:0000313" key="3">
    <source>
        <dbReference type="EMBL" id="RHA19120.1"/>
    </source>
</evidence>
<feature type="transmembrane region" description="Helical" evidence="1">
    <location>
        <begin position="293"/>
        <end position="315"/>
    </location>
</feature>
<feature type="transmembrane region" description="Helical" evidence="1">
    <location>
        <begin position="99"/>
        <end position="117"/>
    </location>
</feature>
<feature type="transmembrane region" description="Helical" evidence="1">
    <location>
        <begin position="248"/>
        <end position="272"/>
    </location>
</feature>
<reference evidence="3 4" key="1">
    <citation type="submission" date="2018-08" db="EMBL/GenBank/DDBJ databases">
        <title>A genome reference for cultivated species of the human gut microbiota.</title>
        <authorList>
            <person name="Zou Y."/>
            <person name="Xue W."/>
            <person name="Luo G."/>
        </authorList>
    </citation>
    <scope>NUCLEOTIDE SEQUENCE [LARGE SCALE GENOMIC DNA]</scope>
    <source>
        <strain evidence="3 4">AM44-11BH</strain>
    </source>
</reference>
<sequence>MKENIKENVKENKKTNTKAQNDLSLLFKYRKFLMGFAALWILMTHEWQIVTNETSFFFVTENFIKRIGFCGVDIFLLLSGMGLYYSLEKNPVSRFYYNRLKRVIFPFIIMASIVSQIDHWTNEFYFNIITGISFYKTNIYLFLWFVPAVITLYLFTPVFYHFFKKAENKYLFFAGFIELWLLFSLMARNVMREDLYGFTNRIPIFVTGFLIGYLCKEKAIKITHRNWFFILLTFILGMYLAYQSNFKGLGLILPVSNCCIPNYLISISLPLLMAKVLDKLHSIRKLAIIGKGLNKLIGFWGMMSFEFYCVQEWIATKILPDLLKGGDKLLANVKLLIIVSICGLALYLINKAIVWILDLVDRLISNIGKNKMIDN</sequence>
<dbReference type="RefSeq" id="WP_117970130.1">
    <property type="nucleotide sequence ID" value="NZ_CATWJF010000003.1"/>
</dbReference>
<keyword evidence="1" id="KW-0472">Membrane</keyword>
<protein>
    <submittedName>
        <fullName evidence="3">Acyltransferase</fullName>
    </submittedName>
</protein>
<dbReference type="Proteomes" id="UP000284779">
    <property type="component" value="Unassembled WGS sequence"/>
</dbReference>
<evidence type="ECO:0000259" key="2">
    <source>
        <dbReference type="Pfam" id="PF01757"/>
    </source>
</evidence>